<sequence>MSLTLENLPPELFRYILTYLSPEETSALAQTSHQMKRVTRDDKIWQQYFLTRYTYTVCKPQYSNEEYLSDSVLKLTKPPNDCTWQEYFIQRSFQDQHIRLLLNEIMSTRKNRRYTYTVCKPQYSNKEYLSDSVLKLTKPPNDCTWQEYFIQRSFQDQHIRLLLNEIMSTRKNRIYNAKLIVSTYGLLTIDVLKRYLPSFRNTSTSLSLDSRNLTREYYSLELTRLISREIGLQLLDEMENRTDMHTEGKALINGLFVVQCFHPYGIFLSLKRFHSIGKRLVDDPVFPSLTVNEKCQLILSTMKAENFCAANNGEGYYNLENSFLFSTFNGKPTIPLTLVSIFCALAEECGLIARPLSFPGEVMAQVDQSSISQNTSENLSPLIISVFDSKILSLDEMNNRLVNILDRPLTHPLPITPITEFVIRSARNMVNSITQGSTSLLNSYGLYAALAVLKILGDGPLPFTSSSMLNVLKEHFPMDLHFFQRLYSNLTIMNESLQQIQEQDLNPLPIEEKRRNNESCPKYYIGQIFQHLLYNYWGVICGWDLTCMASSLWQTNMGISNLTRGATQPFYHILADDFSQRYVAEDNIDTLAFASIENEEQKNLIVQKLCSADEIGKQFERVDMINGKFIPNIELRNEYPDDFV</sequence>
<dbReference type="SMART" id="SM00992">
    <property type="entry name" value="YccV-like"/>
    <property type="match status" value="1"/>
</dbReference>
<dbReference type="InterPro" id="IPR036623">
    <property type="entry name" value="Hemimethylated_DNA-bd_sf"/>
</dbReference>
<gene>
    <name evidence="2" type="ORF">JYZ213_LOCUS23244</name>
</gene>
<dbReference type="NCBIfam" id="TIGR02097">
    <property type="entry name" value="yccV"/>
    <property type="match status" value="1"/>
</dbReference>
<proteinExistence type="predicted"/>
<protein>
    <recommendedName>
        <fullName evidence="1">F-box domain-containing protein</fullName>
    </recommendedName>
</protein>
<name>A0A814RLB8_9BILA</name>
<dbReference type="InterPro" id="IPR032698">
    <property type="entry name" value="SirB1_N"/>
</dbReference>
<dbReference type="Gene3D" id="2.30.30.390">
    <property type="entry name" value="Hemimethylated DNA-binding domain"/>
    <property type="match status" value="1"/>
</dbReference>
<dbReference type="Pfam" id="PF08755">
    <property type="entry name" value="YccV-like"/>
    <property type="match status" value="1"/>
</dbReference>
<comment type="caution">
    <text evidence="2">The sequence shown here is derived from an EMBL/GenBank/DDBJ whole genome shotgun (WGS) entry which is preliminary data.</text>
</comment>
<dbReference type="SMART" id="SM00256">
    <property type="entry name" value="FBOX"/>
    <property type="match status" value="1"/>
</dbReference>
<dbReference type="Proteomes" id="UP000663845">
    <property type="component" value="Unassembled WGS sequence"/>
</dbReference>
<dbReference type="PROSITE" id="PS50181">
    <property type="entry name" value="FBOX"/>
    <property type="match status" value="1"/>
</dbReference>
<evidence type="ECO:0000259" key="1">
    <source>
        <dbReference type="PROSITE" id="PS50181"/>
    </source>
</evidence>
<dbReference type="SUPFAM" id="SSF141255">
    <property type="entry name" value="YccV-like"/>
    <property type="match status" value="1"/>
</dbReference>
<feature type="domain" description="F-box" evidence="1">
    <location>
        <begin position="2"/>
        <end position="48"/>
    </location>
</feature>
<reference evidence="2" key="1">
    <citation type="submission" date="2021-02" db="EMBL/GenBank/DDBJ databases">
        <authorList>
            <person name="Nowell W R."/>
        </authorList>
    </citation>
    <scope>NUCLEOTIDE SEQUENCE</scope>
</reference>
<organism evidence="2 3">
    <name type="scientific">Adineta steineri</name>
    <dbReference type="NCBI Taxonomy" id="433720"/>
    <lineage>
        <taxon>Eukaryota</taxon>
        <taxon>Metazoa</taxon>
        <taxon>Spiralia</taxon>
        <taxon>Gnathifera</taxon>
        <taxon>Rotifera</taxon>
        <taxon>Eurotatoria</taxon>
        <taxon>Bdelloidea</taxon>
        <taxon>Adinetida</taxon>
        <taxon>Adinetidae</taxon>
        <taxon>Adineta</taxon>
    </lineage>
</organism>
<dbReference type="PANTHER" id="PTHR31350:SF27">
    <property type="entry name" value="HEMIMETHYLATED DNA-BINDING DOMAIN-CONTAINING PROTEIN"/>
    <property type="match status" value="1"/>
</dbReference>
<dbReference type="Gene3D" id="1.20.1280.50">
    <property type="match status" value="1"/>
</dbReference>
<dbReference type="InterPro" id="IPR011722">
    <property type="entry name" value="Hemimethylated_DNA-bd_dom"/>
</dbReference>
<dbReference type="PANTHER" id="PTHR31350">
    <property type="entry name" value="SI:DKEY-261L7.2"/>
    <property type="match status" value="1"/>
</dbReference>
<evidence type="ECO:0000313" key="3">
    <source>
        <dbReference type="Proteomes" id="UP000663845"/>
    </source>
</evidence>
<dbReference type="InterPro" id="IPR001810">
    <property type="entry name" value="F-box_dom"/>
</dbReference>
<dbReference type="Pfam" id="PF12937">
    <property type="entry name" value="F-box-like"/>
    <property type="match status" value="1"/>
</dbReference>
<dbReference type="AlphaFoldDB" id="A0A814RLB8"/>
<dbReference type="GO" id="GO:0003677">
    <property type="term" value="F:DNA binding"/>
    <property type="evidence" value="ECO:0007669"/>
    <property type="project" value="InterPro"/>
</dbReference>
<accession>A0A814RLB8</accession>
<dbReference type="Pfam" id="PF13369">
    <property type="entry name" value="Transglut_core2"/>
    <property type="match status" value="1"/>
</dbReference>
<dbReference type="InterPro" id="IPR036047">
    <property type="entry name" value="F-box-like_dom_sf"/>
</dbReference>
<dbReference type="SUPFAM" id="SSF81383">
    <property type="entry name" value="F-box domain"/>
    <property type="match status" value="1"/>
</dbReference>
<dbReference type="EMBL" id="CAJNOG010000272">
    <property type="protein sequence ID" value="CAF1135218.1"/>
    <property type="molecule type" value="Genomic_DNA"/>
</dbReference>
<evidence type="ECO:0000313" key="2">
    <source>
        <dbReference type="EMBL" id="CAF1135218.1"/>
    </source>
</evidence>